<feature type="region of interest" description="Disordered" evidence="1">
    <location>
        <begin position="82"/>
        <end position="120"/>
    </location>
</feature>
<name>A0ABU2M6C7_9ACTN</name>
<evidence type="ECO:0000256" key="1">
    <source>
        <dbReference type="SAM" id="MobiDB-lite"/>
    </source>
</evidence>
<dbReference type="Proteomes" id="UP001183390">
    <property type="component" value="Unassembled WGS sequence"/>
</dbReference>
<comment type="caution">
    <text evidence="2">The sequence shown here is derived from an EMBL/GenBank/DDBJ whole genome shotgun (WGS) entry which is preliminary data.</text>
</comment>
<organism evidence="2 3">
    <name type="scientific">Nocardiopsis lambiniae</name>
    <dbReference type="NCBI Taxonomy" id="3075539"/>
    <lineage>
        <taxon>Bacteria</taxon>
        <taxon>Bacillati</taxon>
        <taxon>Actinomycetota</taxon>
        <taxon>Actinomycetes</taxon>
        <taxon>Streptosporangiales</taxon>
        <taxon>Nocardiopsidaceae</taxon>
        <taxon>Nocardiopsis</taxon>
    </lineage>
</organism>
<reference evidence="3" key="1">
    <citation type="submission" date="2023-07" db="EMBL/GenBank/DDBJ databases">
        <title>30 novel species of actinomycetes from the DSMZ collection.</title>
        <authorList>
            <person name="Nouioui I."/>
        </authorList>
    </citation>
    <scope>NUCLEOTIDE SEQUENCE [LARGE SCALE GENOMIC DNA]</scope>
    <source>
        <strain evidence="3">DSM 44743</strain>
    </source>
</reference>
<accession>A0ABU2M6C7</accession>
<evidence type="ECO:0000313" key="3">
    <source>
        <dbReference type="Proteomes" id="UP001183390"/>
    </source>
</evidence>
<feature type="compositionally biased region" description="Basic and acidic residues" evidence="1">
    <location>
        <begin position="111"/>
        <end position="120"/>
    </location>
</feature>
<keyword evidence="3" id="KW-1185">Reference proteome</keyword>
<proteinExistence type="predicted"/>
<protein>
    <submittedName>
        <fullName evidence="2">Uncharacterized protein</fullName>
    </submittedName>
</protein>
<dbReference type="EMBL" id="JAVREP010000003">
    <property type="protein sequence ID" value="MDT0328223.1"/>
    <property type="molecule type" value="Genomic_DNA"/>
</dbReference>
<sequence>MTRMPLLLPPLCGEVRLDHQGTRRVCVLDLDHPDEHEDVRGDRWEPPSLTLERLNRTWGATHRIAWTGSLWMATHRDPRAHWRTQIEHTPDQLEERLRRYSGHPPIPPSRPSRERPPGPE</sequence>
<gene>
    <name evidence="2" type="ORF">RM479_07330</name>
</gene>
<dbReference type="RefSeq" id="WP_311510956.1">
    <property type="nucleotide sequence ID" value="NZ_JAVREP010000003.1"/>
</dbReference>
<feature type="compositionally biased region" description="Basic and acidic residues" evidence="1">
    <location>
        <begin position="82"/>
        <end position="98"/>
    </location>
</feature>
<evidence type="ECO:0000313" key="2">
    <source>
        <dbReference type="EMBL" id="MDT0328223.1"/>
    </source>
</evidence>